<organism evidence="1 2">
    <name type="scientific">Dendrobium thyrsiflorum</name>
    <name type="common">Pinecone-like raceme dendrobium</name>
    <name type="synonym">Orchid</name>
    <dbReference type="NCBI Taxonomy" id="117978"/>
    <lineage>
        <taxon>Eukaryota</taxon>
        <taxon>Viridiplantae</taxon>
        <taxon>Streptophyta</taxon>
        <taxon>Embryophyta</taxon>
        <taxon>Tracheophyta</taxon>
        <taxon>Spermatophyta</taxon>
        <taxon>Magnoliopsida</taxon>
        <taxon>Liliopsida</taxon>
        <taxon>Asparagales</taxon>
        <taxon>Orchidaceae</taxon>
        <taxon>Epidendroideae</taxon>
        <taxon>Malaxideae</taxon>
        <taxon>Dendrobiinae</taxon>
        <taxon>Dendrobium</taxon>
    </lineage>
</organism>
<dbReference type="EMBL" id="JANQDX010000019">
    <property type="protein sequence ID" value="KAL0904806.1"/>
    <property type="molecule type" value="Genomic_DNA"/>
</dbReference>
<dbReference type="AlphaFoldDB" id="A0ABD0TYK0"/>
<accession>A0ABD0TYK0</accession>
<evidence type="ECO:0000313" key="1">
    <source>
        <dbReference type="EMBL" id="KAL0904806.1"/>
    </source>
</evidence>
<sequence length="133" mass="14797">MDPEQLGRTLDLLVGQINNISQQLRESQADFAEFRRTTTDRSLLVSVENCLKLAESSANSLVMFVRAVHRASWLRSSSGAALRLLFGCFRPSQCESKLALIPAGVEPRINEVGVQLLKTCTQEQCKNKTAMEQ</sequence>
<reference evidence="1 2" key="1">
    <citation type="journal article" date="2024" name="Plant Biotechnol. J.">
        <title>Dendrobium thyrsiflorum genome and its molecular insights into genes involved in important horticultural traits.</title>
        <authorList>
            <person name="Chen B."/>
            <person name="Wang J.Y."/>
            <person name="Zheng P.J."/>
            <person name="Li K.L."/>
            <person name="Liang Y.M."/>
            <person name="Chen X.F."/>
            <person name="Zhang C."/>
            <person name="Zhao X."/>
            <person name="He X."/>
            <person name="Zhang G.Q."/>
            <person name="Liu Z.J."/>
            <person name="Xu Q."/>
        </authorList>
    </citation>
    <scope>NUCLEOTIDE SEQUENCE [LARGE SCALE GENOMIC DNA]</scope>
    <source>
        <strain evidence="1">GZMU011</strain>
    </source>
</reference>
<gene>
    <name evidence="1" type="ORF">M5K25_026959</name>
</gene>
<name>A0ABD0TYK0_DENTH</name>
<evidence type="ECO:0000313" key="2">
    <source>
        <dbReference type="Proteomes" id="UP001552299"/>
    </source>
</evidence>
<protein>
    <submittedName>
        <fullName evidence="1">Uncharacterized protein</fullName>
    </submittedName>
</protein>
<proteinExistence type="predicted"/>
<keyword evidence="2" id="KW-1185">Reference proteome</keyword>
<dbReference type="Proteomes" id="UP001552299">
    <property type="component" value="Unassembled WGS sequence"/>
</dbReference>
<comment type="caution">
    <text evidence="1">The sequence shown here is derived from an EMBL/GenBank/DDBJ whole genome shotgun (WGS) entry which is preliminary data.</text>
</comment>